<reference evidence="8 9" key="1">
    <citation type="journal article" date="2016" name="Genome Announc.">
        <title>Draft Genome Sequence of Paenibacillus amylolyticus Heshi-A3, Isolated from Fermented Rice Bran in a Japanese Fermented Seafood Dish.</title>
        <authorList>
            <person name="Akuzawa S."/>
            <person name="Nagaoka J."/>
            <person name="Kanekatsu M."/>
            <person name="Kubota E."/>
            <person name="Ohtake R."/>
            <person name="Suzuki T."/>
            <person name="Kanesaki Y."/>
        </authorList>
    </citation>
    <scope>NUCLEOTIDE SEQUENCE [LARGE SCALE GENOMIC DNA]</scope>
    <source>
        <strain evidence="8 9">Heshi-A3</strain>
    </source>
</reference>
<comment type="caution">
    <text evidence="8">The sequence shown here is derived from an EMBL/GenBank/DDBJ whole genome shotgun (WGS) entry which is preliminary data.</text>
</comment>
<evidence type="ECO:0000256" key="3">
    <source>
        <dbReference type="ARBA" id="ARBA00022692"/>
    </source>
</evidence>
<dbReference type="Pfam" id="PF12823">
    <property type="entry name" value="DUF3817"/>
    <property type="match status" value="1"/>
</dbReference>
<protein>
    <recommendedName>
        <fullName evidence="7">DUF3817 domain-containing protein</fullName>
    </recommendedName>
</protein>
<feature type="transmembrane region" description="Helical" evidence="6">
    <location>
        <begin position="71"/>
        <end position="94"/>
    </location>
</feature>
<dbReference type="AlphaFoldDB" id="A0A117I126"/>
<dbReference type="Proteomes" id="UP000069697">
    <property type="component" value="Unassembled WGS sequence"/>
</dbReference>
<evidence type="ECO:0000313" key="8">
    <source>
        <dbReference type="EMBL" id="GAS81525.1"/>
    </source>
</evidence>
<dbReference type="GO" id="GO:0005886">
    <property type="term" value="C:plasma membrane"/>
    <property type="evidence" value="ECO:0007669"/>
    <property type="project" value="UniProtKB-SubCell"/>
</dbReference>
<reference evidence="9" key="2">
    <citation type="submission" date="2016-01" db="EMBL/GenBank/DDBJ databases">
        <title>Draft Genome Sequence of Paenibacillus amylolyticus Heshi-A3 that Was Isolated from Fermented Rice Bran with Aging Salted Mackerel, Which Was Named Heshiko as Traditional Fermented Seafood in Japan.</title>
        <authorList>
            <person name="Akuzawa S."/>
            <person name="Nakagawa J."/>
            <person name="Kanekatsu T."/>
            <person name="Kubota E."/>
            <person name="Ohtake R."/>
            <person name="Suzuki T."/>
            <person name="Kanesaki Y."/>
        </authorList>
    </citation>
    <scope>NUCLEOTIDE SEQUENCE [LARGE SCALE GENOMIC DNA]</scope>
    <source>
        <strain evidence="9">Heshi-A3</strain>
    </source>
</reference>
<dbReference type="GeneID" id="32217277"/>
<evidence type="ECO:0000256" key="1">
    <source>
        <dbReference type="ARBA" id="ARBA00004651"/>
    </source>
</evidence>
<keyword evidence="5 6" id="KW-0472">Membrane</keyword>
<dbReference type="PANTHER" id="PTHR40077">
    <property type="entry name" value="MEMBRANE PROTEIN-RELATED"/>
    <property type="match status" value="1"/>
</dbReference>
<proteinExistence type="predicted"/>
<feature type="domain" description="DUF3817" evidence="7">
    <location>
        <begin position="9"/>
        <end position="95"/>
    </location>
</feature>
<accession>A0A117I126</accession>
<dbReference type="RefSeq" id="WP_306068467.1">
    <property type="nucleotide sequence ID" value="NZ_CP159999.1"/>
</dbReference>
<name>A0A117I126_PAEAM</name>
<evidence type="ECO:0000259" key="7">
    <source>
        <dbReference type="Pfam" id="PF12823"/>
    </source>
</evidence>
<evidence type="ECO:0000256" key="2">
    <source>
        <dbReference type="ARBA" id="ARBA00022475"/>
    </source>
</evidence>
<dbReference type="PANTHER" id="PTHR40077:SF1">
    <property type="entry name" value="MEMBRANE PROTEIN"/>
    <property type="match status" value="1"/>
</dbReference>
<dbReference type="InterPro" id="IPR023845">
    <property type="entry name" value="DUF3817_TM"/>
</dbReference>
<dbReference type="EMBL" id="BCNV01000001">
    <property type="protein sequence ID" value="GAS81525.1"/>
    <property type="molecule type" value="Genomic_DNA"/>
</dbReference>
<feature type="transmembrane region" description="Helical" evidence="6">
    <location>
        <begin position="12"/>
        <end position="30"/>
    </location>
</feature>
<organism evidence="8 9">
    <name type="scientific">Paenibacillus amylolyticus</name>
    <dbReference type="NCBI Taxonomy" id="1451"/>
    <lineage>
        <taxon>Bacteria</taxon>
        <taxon>Bacillati</taxon>
        <taxon>Bacillota</taxon>
        <taxon>Bacilli</taxon>
        <taxon>Bacillales</taxon>
        <taxon>Paenibacillaceae</taxon>
        <taxon>Paenibacillus</taxon>
    </lineage>
</organism>
<sequence>MDFMKTVTGRFRIAGIWEGVSLLLLIFIAMPLKYFADISSAVAVMGMIHGILFPLYLIALVHLALVKKWKITRWLMGGLAGLLPFGTFVFESYLRKRDWK</sequence>
<comment type="subcellular location">
    <subcellularLocation>
        <location evidence="1">Cell membrane</location>
        <topology evidence="1">Multi-pass membrane protein</topology>
    </subcellularLocation>
</comment>
<gene>
    <name evidence="8" type="ORF">PAHA3_1599</name>
</gene>
<feature type="transmembrane region" description="Helical" evidence="6">
    <location>
        <begin position="42"/>
        <end position="65"/>
    </location>
</feature>
<keyword evidence="4 6" id="KW-1133">Transmembrane helix</keyword>
<keyword evidence="3 6" id="KW-0812">Transmembrane</keyword>
<evidence type="ECO:0000256" key="4">
    <source>
        <dbReference type="ARBA" id="ARBA00022989"/>
    </source>
</evidence>
<dbReference type="NCBIfam" id="TIGR03954">
    <property type="entry name" value="integ_memb_HG"/>
    <property type="match status" value="1"/>
</dbReference>
<evidence type="ECO:0000313" key="9">
    <source>
        <dbReference type="Proteomes" id="UP000069697"/>
    </source>
</evidence>
<evidence type="ECO:0000256" key="5">
    <source>
        <dbReference type="ARBA" id="ARBA00023136"/>
    </source>
</evidence>
<keyword evidence="2" id="KW-1003">Cell membrane</keyword>
<evidence type="ECO:0000256" key="6">
    <source>
        <dbReference type="SAM" id="Phobius"/>
    </source>
</evidence>